<keyword evidence="5" id="KW-1185">Reference proteome</keyword>
<feature type="domain" description="Nitroreductase" evidence="3">
    <location>
        <begin position="8"/>
        <end position="65"/>
    </location>
</feature>
<dbReference type="Proteomes" id="UP001299265">
    <property type="component" value="Unassembled WGS sequence"/>
</dbReference>
<evidence type="ECO:0000256" key="2">
    <source>
        <dbReference type="ARBA" id="ARBA00023002"/>
    </source>
</evidence>
<dbReference type="Gene3D" id="3.40.109.10">
    <property type="entry name" value="NADH Oxidase"/>
    <property type="match status" value="1"/>
</dbReference>
<accession>A0AAP2RKG8</accession>
<dbReference type="RefSeq" id="WP_231062938.1">
    <property type="nucleotide sequence ID" value="NZ_JAJNOR010000006.1"/>
</dbReference>
<keyword evidence="2" id="KW-0560">Oxidoreductase</keyword>
<organism evidence="4 5">
    <name type="scientific">Lientehia hominis</name>
    <dbReference type="NCBI Taxonomy" id="2897778"/>
    <lineage>
        <taxon>Bacteria</taxon>
        <taxon>Bacillati</taxon>
        <taxon>Bacillota</taxon>
        <taxon>Clostridia</taxon>
        <taxon>Lachnospirales</taxon>
        <taxon>Lachnospiraceae</taxon>
        <taxon>Lientehia</taxon>
    </lineage>
</organism>
<proteinExistence type="inferred from homology"/>
<evidence type="ECO:0000313" key="4">
    <source>
        <dbReference type="EMBL" id="MCD2493068.1"/>
    </source>
</evidence>
<evidence type="ECO:0000259" key="3">
    <source>
        <dbReference type="Pfam" id="PF00881"/>
    </source>
</evidence>
<dbReference type="InterPro" id="IPR000415">
    <property type="entry name" value="Nitroreductase-like"/>
</dbReference>
<dbReference type="InterPro" id="IPR029479">
    <property type="entry name" value="Nitroreductase"/>
</dbReference>
<dbReference type="PANTHER" id="PTHR43673:SF10">
    <property type="entry name" value="NADH DEHYDROGENASE_NAD(P)H NITROREDUCTASE XCC3605-RELATED"/>
    <property type="match status" value="1"/>
</dbReference>
<dbReference type="CDD" id="cd02136">
    <property type="entry name" value="PnbA_NfnB-like"/>
    <property type="match status" value="1"/>
</dbReference>
<evidence type="ECO:0000313" key="5">
    <source>
        <dbReference type="Proteomes" id="UP001299265"/>
    </source>
</evidence>
<dbReference type="SUPFAM" id="SSF55469">
    <property type="entry name" value="FMN-dependent nitroreductase-like"/>
    <property type="match status" value="1"/>
</dbReference>
<evidence type="ECO:0000256" key="1">
    <source>
        <dbReference type="ARBA" id="ARBA00007118"/>
    </source>
</evidence>
<dbReference type="EMBL" id="JAJNOR010000006">
    <property type="protein sequence ID" value="MCD2493068.1"/>
    <property type="molecule type" value="Genomic_DNA"/>
</dbReference>
<feature type="domain" description="Nitroreductase" evidence="3">
    <location>
        <begin position="75"/>
        <end position="153"/>
    </location>
</feature>
<dbReference type="PANTHER" id="PTHR43673">
    <property type="entry name" value="NAD(P)H NITROREDUCTASE YDGI-RELATED"/>
    <property type="match status" value="1"/>
</dbReference>
<reference evidence="4 5" key="1">
    <citation type="submission" date="2021-11" db="EMBL/GenBank/DDBJ databases">
        <title>Lacrimispora sp. nov. NSJ-141 isolated from human feces.</title>
        <authorList>
            <person name="Abdugheni R."/>
        </authorList>
    </citation>
    <scope>NUCLEOTIDE SEQUENCE [LARGE SCALE GENOMIC DNA]</scope>
    <source>
        <strain evidence="4 5">NSJ-141</strain>
    </source>
</reference>
<comment type="caution">
    <text evidence="4">The sequence shown here is derived from an EMBL/GenBank/DDBJ whole genome shotgun (WGS) entry which is preliminary data.</text>
</comment>
<dbReference type="GO" id="GO:0016491">
    <property type="term" value="F:oxidoreductase activity"/>
    <property type="evidence" value="ECO:0007669"/>
    <property type="project" value="UniProtKB-KW"/>
</dbReference>
<dbReference type="AlphaFoldDB" id="A0AAP2RKG8"/>
<sequence length="173" mass="19592">MKETLQDLKTRRSIRSYRTEQISEEELKQVLEAGTYAPTGMNMQSPVMVVIQDKALIEKLSRMNADVMGTDTDPFYGAPTVIVVLAHTSRPTYREDGSLVMGNLLNAAHAIGLGSCWIHRAKEVFKTREGQELLEEWGLNDQYEGIGHCLLGYIDGEYPETKPRKEGYILWIK</sequence>
<dbReference type="Pfam" id="PF00881">
    <property type="entry name" value="Nitroreductase"/>
    <property type="match status" value="2"/>
</dbReference>
<protein>
    <submittedName>
        <fullName evidence="4">Nitroreductase</fullName>
    </submittedName>
</protein>
<comment type="similarity">
    <text evidence="1">Belongs to the nitroreductase family.</text>
</comment>
<name>A0AAP2RKG8_9FIRM</name>
<gene>
    <name evidence="4" type="ORF">LQE92_10610</name>
</gene>